<protein>
    <submittedName>
        <fullName evidence="2">Uncharacterized protein</fullName>
    </submittedName>
</protein>
<evidence type="ECO:0000313" key="2">
    <source>
        <dbReference type="EMBL" id="BBA36688.1"/>
    </source>
</evidence>
<evidence type="ECO:0000256" key="1">
    <source>
        <dbReference type="SAM" id="MobiDB-lite"/>
    </source>
</evidence>
<gene>
    <name evidence="2" type="ORF">sS8_4765</name>
</gene>
<sequence>MLSQLRPRRFGKKRRNPKAKVGIGRDHITVRLAVGSSDKQSVASNATLAADMTV</sequence>
<dbReference type="Proteomes" id="UP000266313">
    <property type="component" value="Chromosome"/>
</dbReference>
<evidence type="ECO:0000313" key="3">
    <source>
        <dbReference type="Proteomes" id="UP000266313"/>
    </source>
</evidence>
<dbReference type="AlphaFoldDB" id="A0A250KYD2"/>
<dbReference type="EMBL" id="AP017928">
    <property type="protein sequence ID" value="BBA36688.1"/>
    <property type="molecule type" value="Genomic_DNA"/>
</dbReference>
<name>A0A250KYD2_9GAMM</name>
<feature type="compositionally biased region" description="Basic residues" evidence="1">
    <location>
        <begin position="1"/>
        <end position="18"/>
    </location>
</feature>
<reference evidence="2 3" key="1">
    <citation type="submission" date="2016-12" db="EMBL/GenBank/DDBJ databases">
        <title>Genome sequencing of Methylocaldum marinum.</title>
        <authorList>
            <person name="Takeuchi M."/>
            <person name="Kamagata Y."/>
            <person name="Hiraoka S."/>
            <person name="Oshima K."/>
            <person name="Hattori M."/>
            <person name="Iwasaki W."/>
        </authorList>
    </citation>
    <scope>NUCLEOTIDE SEQUENCE [LARGE SCALE GENOMIC DNA]</scope>
    <source>
        <strain evidence="2 3">S8</strain>
    </source>
</reference>
<keyword evidence="3" id="KW-1185">Reference proteome</keyword>
<organism evidence="2 3">
    <name type="scientific">Methylocaldum marinum</name>
    <dbReference type="NCBI Taxonomy" id="1432792"/>
    <lineage>
        <taxon>Bacteria</taxon>
        <taxon>Pseudomonadati</taxon>
        <taxon>Pseudomonadota</taxon>
        <taxon>Gammaproteobacteria</taxon>
        <taxon>Methylococcales</taxon>
        <taxon>Methylococcaceae</taxon>
        <taxon>Methylocaldum</taxon>
    </lineage>
</organism>
<accession>A0A250KYD2</accession>
<feature type="region of interest" description="Disordered" evidence="1">
    <location>
        <begin position="1"/>
        <end position="24"/>
    </location>
</feature>
<dbReference type="KEGG" id="mmai:sS8_4765"/>
<proteinExistence type="predicted"/>